<dbReference type="GO" id="GO:0045842">
    <property type="term" value="P:positive regulation of mitotic metaphase/anaphase transition"/>
    <property type="evidence" value="ECO:0000318"/>
    <property type="project" value="GO_Central"/>
</dbReference>
<keyword evidence="1 8" id="KW-0132">Cell division</keyword>
<feature type="repeat" description="TPR" evidence="7">
    <location>
        <begin position="494"/>
        <end position="527"/>
    </location>
</feature>
<dbReference type="STRING" id="7070.D6X501"/>
<evidence type="ECO:0000313" key="9">
    <source>
        <dbReference type="Proteomes" id="UP000007266"/>
    </source>
</evidence>
<proteinExistence type="predicted"/>
<evidence type="ECO:0000313" key="8">
    <source>
        <dbReference type="EMBL" id="EEZ97795.2"/>
    </source>
</evidence>
<dbReference type="GO" id="GO:0005737">
    <property type="term" value="C:cytoplasm"/>
    <property type="evidence" value="ECO:0000318"/>
    <property type="project" value="GO_Central"/>
</dbReference>
<dbReference type="SUPFAM" id="SSF81901">
    <property type="entry name" value="HCP-like"/>
    <property type="match status" value="1"/>
</dbReference>
<evidence type="ECO:0000256" key="3">
    <source>
        <dbReference type="ARBA" id="ARBA00022776"/>
    </source>
</evidence>
<dbReference type="OMA" id="DPFHNNA"/>
<reference evidence="8 9" key="1">
    <citation type="journal article" date="2008" name="Nature">
        <title>The genome of the model beetle and pest Tribolium castaneum.</title>
        <authorList>
            <consortium name="Tribolium Genome Sequencing Consortium"/>
            <person name="Richards S."/>
            <person name="Gibbs R.A."/>
            <person name="Weinstock G.M."/>
            <person name="Brown S.J."/>
            <person name="Denell R."/>
            <person name="Beeman R.W."/>
            <person name="Gibbs R."/>
            <person name="Beeman R.W."/>
            <person name="Brown S.J."/>
            <person name="Bucher G."/>
            <person name="Friedrich M."/>
            <person name="Grimmelikhuijzen C.J."/>
            <person name="Klingler M."/>
            <person name="Lorenzen M."/>
            <person name="Richards S."/>
            <person name="Roth S."/>
            <person name="Schroder R."/>
            <person name="Tautz D."/>
            <person name="Zdobnov E.M."/>
            <person name="Muzny D."/>
            <person name="Gibbs R.A."/>
            <person name="Weinstock G.M."/>
            <person name="Attaway T."/>
            <person name="Bell S."/>
            <person name="Buhay C.J."/>
            <person name="Chandrabose M.N."/>
            <person name="Chavez D."/>
            <person name="Clerk-Blankenburg K.P."/>
            <person name="Cree A."/>
            <person name="Dao M."/>
            <person name="Davis C."/>
            <person name="Chacko J."/>
            <person name="Dinh H."/>
            <person name="Dugan-Rocha S."/>
            <person name="Fowler G."/>
            <person name="Garner T.T."/>
            <person name="Garnes J."/>
            <person name="Gnirke A."/>
            <person name="Hawes A."/>
            <person name="Hernandez J."/>
            <person name="Hines S."/>
            <person name="Holder M."/>
            <person name="Hume J."/>
            <person name="Jhangiani S.N."/>
            <person name="Joshi V."/>
            <person name="Khan Z.M."/>
            <person name="Jackson L."/>
            <person name="Kovar C."/>
            <person name="Kowis A."/>
            <person name="Lee S."/>
            <person name="Lewis L.R."/>
            <person name="Margolis J."/>
            <person name="Morgan M."/>
            <person name="Nazareth L.V."/>
            <person name="Nguyen N."/>
            <person name="Okwuonu G."/>
            <person name="Parker D."/>
            <person name="Richards S."/>
            <person name="Ruiz S.J."/>
            <person name="Santibanez J."/>
            <person name="Savard J."/>
            <person name="Scherer S.E."/>
            <person name="Schneider B."/>
            <person name="Sodergren E."/>
            <person name="Tautz D."/>
            <person name="Vattahil S."/>
            <person name="Villasana D."/>
            <person name="White C.S."/>
            <person name="Wright R."/>
            <person name="Park Y."/>
            <person name="Beeman R.W."/>
            <person name="Lord J."/>
            <person name="Oppert B."/>
            <person name="Lorenzen M."/>
            <person name="Brown S."/>
            <person name="Wang L."/>
            <person name="Savard J."/>
            <person name="Tautz D."/>
            <person name="Richards S."/>
            <person name="Weinstock G."/>
            <person name="Gibbs R.A."/>
            <person name="Liu Y."/>
            <person name="Worley K."/>
            <person name="Weinstock G."/>
            <person name="Elsik C.G."/>
            <person name="Reese J.T."/>
            <person name="Elhaik E."/>
            <person name="Landan G."/>
            <person name="Graur D."/>
            <person name="Arensburger P."/>
            <person name="Atkinson P."/>
            <person name="Beeman R.W."/>
            <person name="Beidler J."/>
            <person name="Brown S.J."/>
            <person name="Demuth J.P."/>
            <person name="Drury D.W."/>
            <person name="Du Y.Z."/>
            <person name="Fujiwara H."/>
            <person name="Lorenzen M."/>
            <person name="Maselli V."/>
            <person name="Osanai M."/>
            <person name="Park Y."/>
            <person name="Robertson H.M."/>
            <person name="Tu Z."/>
            <person name="Wang J.J."/>
            <person name="Wang S."/>
            <person name="Richards S."/>
            <person name="Song H."/>
            <person name="Zhang L."/>
            <person name="Sodergren E."/>
            <person name="Werner D."/>
            <person name="Stanke M."/>
            <person name="Morgenstern B."/>
            <person name="Solovyev V."/>
            <person name="Kosarev P."/>
            <person name="Brown G."/>
            <person name="Chen H.C."/>
            <person name="Ermolaeva O."/>
            <person name="Hlavina W."/>
            <person name="Kapustin Y."/>
            <person name="Kiryutin B."/>
            <person name="Kitts P."/>
            <person name="Maglott D."/>
            <person name="Pruitt K."/>
            <person name="Sapojnikov V."/>
            <person name="Souvorov A."/>
            <person name="Mackey A.J."/>
            <person name="Waterhouse R.M."/>
            <person name="Wyder S."/>
            <person name="Zdobnov E.M."/>
            <person name="Zdobnov E.M."/>
            <person name="Wyder S."/>
            <person name="Kriventseva E.V."/>
            <person name="Kadowaki T."/>
            <person name="Bork P."/>
            <person name="Aranda M."/>
            <person name="Bao R."/>
            <person name="Beermann A."/>
            <person name="Berns N."/>
            <person name="Bolognesi R."/>
            <person name="Bonneton F."/>
            <person name="Bopp D."/>
            <person name="Brown S.J."/>
            <person name="Bucher G."/>
            <person name="Butts T."/>
            <person name="Chaumot A."/>
            <person name="Denell R.E."/>
            <person name="Ferrier D.E."/>
            <person name="Friedrich M."/>
            <person name="Gordon C.M."/>
            <person name="Jindra M."/>
            <person name="Klingler M."/>
            <person name="Lan Q."/>
            <person name="Lattorff H.M."/>
            <person name="Laudet V."/>
            <person name="von Levetsow C."/>
            <person name="Liu Z."/>
            <person name="Lutz R."/>
            <person name="Lynch J.A."/>
            <person name="da Fonseca R.N."/>
            <person name="Posnien N."/>
            <person name="Reuter R."/>
            <person name="Roth S."/>
            <person name="Savard J."/>
            <person name="Schinko J.B."/>
            <person name="Schmitt C."/>
            <person name="Schoppmeier M."/>
            <person name="Schroder R."/>
            <person name="Shippy T.D."/>
            <person name="Simonnet F."/>
            <person name="Marques-Souza H."/>
            <person name="Tautz D."/>
            <person name="Tomoyasu Y."/>
            <person name="Trauner J."/>
            <person name="Van der Zee M."/>
            <person name="Vervoort M."/>
            <person name="Wittkopp N."/>
            <person name="Wimmer E.A."/>
            <person name="Yang X."/>
            <person name="Jones A.K."/>
            <person name="Sattelle D.B."/>
            <person name="Ebert P.R."/>
            <person name="Nelson D."/>
            <person name="Scott J.G."/>
            <person name="Beeman R.W."/>
            <person name="Muthukrishnan S."/>
            <person name="Kramer K.J."/>
            <person name="Arakane Y."/>
            <person name="Beeman R.W."/>
            <person name="Zhu Q."/>
            <person name="Hogenkamp D."/>
            <person name="Dixit R."/>
            <person name="Oppert B."/>
            <person name="Jiang H."/>
            <person name="Zou Z."/>
            <person name="Marshall J."/>
            <person name="Elpidina E."/>
            <person name="Vinokurov K."/>
            <person name="Oppert C."/>
            <person name="Zou Z."/>
            <person name="Evans J."/>
            <person name="Lu Z."/>
            <person name="Zhao P."/>
            <person name="Sumathipala N."/>
            <person name="Altincicek B."/>
            <person name="Vilcinskas A."/>
            <person name="Williams M."/>
            <person name="Hultmark D."/>
            <person name="Hetru C."/>
            <person name="Jiang H."/>
            <person name="Grimmelikhuijzen C.J."/>
            <person name="Hauser F."/>
            <person name="Cazzamali G."/>
            <person name="Williamson M."/>
            <person name="Park Y."/>
            <person name="Li B."/>
            <person name="Tanaka Y."/>
            <person name="Predel R."/>
            <person name="Neupert S."/>
            <person name="Schachtner J."/>
            <person name="Verleyen P."/>
            <person name="Raible F."/>
            <person name="Bork P."/>
            <person name="Friedrich M."/>
            <person name="Walden K.K."/>
            <person name="Robertson H.M."/>
            <person name="Angeli S."/>
            <person name="Foret S."/>
            <person name="Bucher G."/>
            <person name="Schuetz S."/>
            <person name="Maleszka R."/>
            <person name="Wimmer E.A."/>
            <person name="Beeman R.W."/>
            <person name="Lorenzen M."/>
            <person name="Tomoyasu Y."/>
            <person name="Miller S.C."/>
            <person name="Grossmann D."/>
            <person name="Bucher G."/>
        </authorList>
    </citation>
    <scope>NUCLEOTIDE SEQUENCE [LARGE SCALE GENOMIC DNA]</scope>
    <source>
        <strain evidence="8 9">Georgia GA2</strain>
    </source>
</reference>
<evidence type="ECO:0000256" key="2">
    <source>
        <dbReference type="ARBA" id="ARBA00022737"/>
    </source>
</evidence>
<dbReference type="Gene3D" id="1.25.40.10">
    <property type="entry name" value="Tetratricopeptide repeat domain"/>
    <property type="match status" value="1"/>
</dbReference>
<name>D6X501_TRICA</name>
<dbReference type="SUPFAM" id="SSF48452">
    <property type="entry name" value="TPR-like"/>
    <property type="match status" value="1"/>
</dbReference>
<evidence type="ECO:0000256" key="5">
    <source>
        <dbReference type="ARBA" id="ARBA00022803"/>
    </source>
</evidence>
<evidence type="ECO:0000256" key="1">
    <source>
        <dbReference type="ARBA" id="ARBA00022618"/>
    </source>
</evidence>
<dbReference type="PANTHER" id="PTHR12558">
    <property type="entry name" value="CELL DIVISION CYCLE 16,23,27"/>
    <property type="match status" value="1"/>
</dbReference>
<feature type="repeat" description="TPR" evidence="7">
    <location>
        <begin position="528"/>
        <end position="561"/>
    </location>
</feature>
<dbReference type="KEGG" id="tca:658265"/>
<reference evidence="8 9" key="2">
    <citation type="journal article" date="2010" name="Nucleic Acids Res.">
        <title>BeetleBase in 2010: revisions to provide comprehensive genomic information for Tribolium castaneum.</title>
        <authorList>
            <person name="Kim H.S."/>
            <person name="Murphy T."/>
            <person name="Xia J."/>
            <person name="Caragea D."/>
            <person name="Park Y."/>
            <person name="Beeman R.W."/>
            <person name="Lorenzen M.D."/>
            <person name="Butcher S."/>
            <person name="Manak J.R."/>
            <person name="Brown S.J."/>
        </authorList>
    </citation>
    <scope>GENOME REANNOTATION</scope>
    <source>
        <strain evidence="8 9">Georgia GA2</strain>
    </source>
</reference>
<evidence type="ECO:0000256" key="4">
    <source>
        <dbReference type="ARBA" id="ARBA00022786"/>
    </source>
</evidence>
<dbReference type="InterPro" id="IPR011990">
    <property type="entry name" value="TPR-like_helical_dom_sf"/>
</dbReference>
<dbReference type="PROSITE" id="PS50005">
    <property type="entry name" value="TPR"/>
    <property type="match status" value="2"/>
</dbReference>
<accession>D6X501</accession>
<keyword evidence="3" id="KW-0498">Mitosis</keyword>
<dbReference type="PANTHER" id="PTHR12558:SF9">
    <property type="entry name" value="CELL DIVISION CYCLE PROTEIN 16 HOMOLOG"/>
    <property type="match status" value="1"/>
</dbReference>
<dbReference type="GO" id="GO:0051301">
    <property type="term" value="P:cell division"/>
    <property type="evidence" value="ECO:0000318"/>
    <property type="project" value="GO_Central"/>
</dbReference>
<protein>
    <submittedName>
        <fullName evidence="8">Cell division cycle protein 16 homolog-like Protein</fullName>
    </submittedName>
</protein>
<sequence length="630" mass="71493">MKTTNSVTENVDTYRKLVKTYLDLHVYESALFWADKVVTLTGNPRDVYWLAQCMFMLKQYHRASHLLRSKSLDKSYILCNCLTARCLLEANEFNEALQVLNSIDFDFSTQNEANVETLLFDETPKNQVFSTVFLLKGRAFESMDNRGLAADCYKQALQYDVYCFEAFDSLIKYQMLTASEEQELINSLPVMQQCNSDEAEILLTLYESKLKKYHTPVGVRITNRAPSELISSSIPSLPTTPNAPTLISTPNVARNNDKNLMQNEEIAERPVLAKLKESLDMQVAEAERLYYNCDYQQCSELTEAILREDPYHSGCLPVHISCQVELKLSNKLFSLAHNLVDLYPSLAISWFAVGCYYYIIGKNDCARRYLSKATCLDRLFGPAWLAYGHSFAIENEHDQAMAAYFKASQLMKGCHLPLLYIGLECGLTNNVRLAEKFFKQAQNIAPDDPFVMHEMGVIAFQNLNFKGAEKHFKDALARIRKVKSNPDIIPKRWHGLLNNLGHTCRKLKKYEEALDFHHQALLLAPQSASTYSAIAFVHALMGHTEEAVDWFHKALGLRIDDSFCTTMLNYVIEQLAEEKPAYPGAPDTIPMFDLPIKGETSQDNETTSIAPSEMSMSIEVDMADASINKE</sequence>
<keyword evidence="2" id="KW-0677">Repeat</keyword>
<dbReference type="Proteomes" id="UP000007266">
    <property type="component" value="Linkage group 10"/>
</dbReference>
<dbReference type="HOGENOM" id="CLU_011751_3_2_1"/>
<organism evidence="8 9">
    <name type="scientific">Tribolium castaneum</name>
    <name type="common">Red flour beetle</name>
    <dbReference type="NCBI Taxonomy" id="7070"/>
    <lineage>
        <taxon>Eukaryota</taxon>
        <taxon>Metazoa</taxon>
        <taxon>Ecdysozoa</taxon>
        <taxon>Arthropoda</taxon>
        <taxon>Hexapoda</taxon>
        <taxon>Insecta</taxon>
        <taxon>Pterygota</taxon>
        <taxon>Neoptera</taxon>
        <taxon>Endopterygota</taxon>
        <taxon>Coleoptera</taxon>
        <taxon>Polyphaga</taxon>
        <taxon>Cucujiformia</taxon>
        <taxon>Tenebrionidae</taxon>
        <taxon>Tenebrionidae incertae sedis</taxon>
        <taxon>Tribolium</taxon>
    </lineage>
</organism>
<dbReference type="GO" id="GO:0005680">
    <property type="term" value="C:anaphase-promoting complex"/>
    <property type="evidence" value="ECO:0000318"/>
    <property type="project" value="GO_Central"/>
</dbReference>
<dbReference type="AlphaFoldDB" id="D6X501"/>
<evidence type="ECO:0000256" key="6">
    <source>
        <dbReference type="ARBA" id="ARBA00023306"/>
    </source>
</evidence>
<dbReference type="SMART" id="SM00028">
    <property type="entry name" value="TPR"/>
    <property type="match status" value="7"/>
</dbReference>
<dbReference type="Pfam" id="PF13424">
    <property type="entry name" value="TPR_12"/>
    <property type="match status" value="1"/>
</dbReference>
<keyword evidence="6" id="KW-0131">Cell cycle</keyword>
<keyword evidence="5 7" id="KW-0802">TPR repeat</keyword>
<dbReference type="InterPro" id="IPR019734">
    <property type="entry name" value="TPR_rpt"/>
</dbReference>
<dbReference type="GO" id="GO:0016567">
    <property type="term" value="P:protein ubiquitination"/>
    <property type="evidence" value="ECO:0000318"/>
    <property type="project" value="GO_Central"/>
</dbReference>
<keyword evidence="9" id="KW-1185">Reference proteome</keyword>
<evidence type="ECO:0000256" key="7">
    <source>
        <dbReference type="PROSITE-ProRule" id="PRU00339"/>
    </source>
</evidence>
<dbReference type="OrthoDB" id="10006270at2759"/>
<gene>
    <name evidence="8" type="primary">AUGUSTUS-3.0.2_30737</name>
    <name evidence="8" type="ORF">TcasGA2_TC030737</name>
</gene>
<keyword evidence="4" id="KW-0833">Ubl conjugation pathway</keyword>
<dbReference type="EMBL" id="KQ971381">
    <property type="protein sequence ID" value="EEZ97795.2"/>
    <property type="molecule type" value="Genomic_DNA"/>
</dbReference>
<dbReference type="Pfam" id="PF12895">
    <property type="entry name" value="ANAPC3"/>
    <property type="match status" value="1"/>
</dbReference>
<dbReference type="GO" id="GO:0031145">
    <property type="term" value="P:anaphase-promoting complex-dependent catabolic process"/>
    <property type="evidence" value="ECO:0000318"/>
    <property type="project" value="GO_Central"/>
</dbReference>